<dbReference type="PANTHER" id="PTHR36529:SF1">
    <property type="entry name" value="GLYCOSYLTRANSFERASE"/>
    <property type="match status" value="1"/>
</dbReference>
<reference evidence="1 2" key="1">
    <citation type="submission" date="2016-11" db="EMBL/GenBank/DDBJ databases">
        <authorList>
            <person name="Jaros S."/>
            <person name="Januszkiewicz K."/>
            <person name="Wedrychowicz H."/>
        </authorList>
    </citation>
    <scope>NUCLEOTIDE SEQUENCE [LARGE SCALE GENOMIC DNA]</scope>
    <source>
        <strain evidence="1 2">DSM 18772</strain>
    </source>
</reference>
<proteinExistence type="predicted"/>
<dbReference type="InParanoid" id="A0A1M6ETM5"/>
<evidence type="ECO:0000313" key="2">
    <source>
        <dbReference type="Proteomes" id="UP000184510"/>
    </source>
</evidence>
<sequence>MSEQEPNLLIIFLDEPIPGKVNTRMASDHGDEEASVRYRAMTSVLLQQLEGLNNTRVRFCYSPDDAGETISFWVLPLLRGHVIKRGQSFLYTPERNATAFNIEFAPQGEGPEHERLKRATEQAFKDGFSKVASIHSNCIQCGSRWINAAFLQTKDNTCTIGPAPDDEHYLLATTQFYPELFSPEQPPQAVAESLGLKLITLPELPKIHTSAHWDQTLEDPIGGKLKAAHKKES</sequence>
<name>A0A1M6ETM5_9BACT</name>
<dbReference type="InterPro" id="IPR018641">
    <property type="entry name" value="Trfase_1_rSAM/seldom-assoc"/>
</dbReference>
<keyword evidence="2" id="KW-1185">Reference proteome</keyword>
<dbReference type="OrthoDB" id="193354at2"/>
<dbReference type="RefSeq" id="WP_143158470.1">
    <property type="nucleotide sequence ID" value="NZ_FQYR01000002.1"/>
</dbReference>
<dbReference type="Gene3D" id="3.90.550.10">
    <property type="entry name" value="Spore Coat Polysaccharide Biosynthesis Protein SpsA, Chain A"/>
    <property type="match status" value="1"/>
</dbReference>
<dbReference type="PANTHER" id="PTHR36529">
    <property type="entry name" value="SLL1095 PROTEIN"/>
    <property type="match status" value="1"/>
</dbReference>
<dbReference type="InterPro" id="IPR029044">
    <property type="entry name" value="Nucleotide-diphossugar_trans"/>
</dbReference>
<keyword evidence="1" id="KW-0808">Transferase</keyword>
<dbReference type="SUPFAM" id="SSF53448">
    <property type="entry name" value="Nucleotide-diphospho-sugar transferases"/>
    <property type="match status" value="1"/>
</dbReference>
<dbReference type="GO" id="GO:0016740">
    <property type="term" value="F:transferase activity"/>
    <property type="evidence" value="ECO:0007669"/>
    <property type="project" value="UniProtKB-KW"/>
</dbReference>
<dbReference type="Proteomes" id="UP000184510">
    <property type="component" value="Unassembled WGS sequence"/>
</dbReference>
<dbReference type="STRING" id="1123071.SAMN02745181_1120"/>
<accession>A0A1M6ETM5</accession>
<dbReference type="EMBL" id="FQYR01000002">
    <property type="protein sequence ID" value="SHI88851.1"/>
    <property type="molecule type" value="Genomic_DNA"/>
</dbReference>
<gene>
    <name evidence="1" type="ORF">SAMN02745181_1120</name>
</gene>
<protein>
    <submittedName>
        <fullName evidence="1">Uncharacterized conserved protein, glycosyltransferase A (GT-A) superfamily, DUF2064 family</fullName>
    </submittedName>
</protein>
<dbReference type="Pfam" id="PF09837">
    <property type="entry name" value="DUF2064"/>
    <property type="match status" value="1"/>
</dbReference>
<organism evidence="1 2">
    <name type="scientific">Rubritalea squalenifaciens DSM 18772</name>
    <dbReference type="NCBI Taxonomy" id="1123071"/>
    <lineage>
        <taxon>Bacteria</taxon>
        <taxon>Pseudomonadati</taxon>
        <taxon>Verrucomicrobiota</taxon>
        <taxon>Verrucomicrobiia</taxon>
        <taxon>Verrucomicrobiales</taxon>
        <taxon>Rubritaleaceae</taxon>
        <taxon>Rubritalea</taxon>
    </lineage>
</organism>
<evidence type="ECO:0000313" key="1">
    <source>
        <dbReference type="EMBL" id="SHI88851.1"/>
    </source>
</evidence>
<dbReference type="AlphaFoldDB" id="A0A1M6ETM5"/>